<dbReference type="Proteomes" id="UP001223978">
    <property type="component" value="Unassembled WGS sequence"/>
</dbReference>
<evidence type="ECO:0000256" key="1">
    <source>
        <dbReference type="SAM" id="MobiDB-lite"/>
    </source>
</evidence>
<keyword evidence="2" id="KW-0812">Transmembrane</keyword>
<dbReference type="CDD" id="cd06268">
    <property type="entry name" value="PBP1_ABC_transporter_LIVBP-like"/>
    <property type="match status" value="1"/>
</dbReference>
<comment type="caution">
    <text evidence="3">The sequence shown here is derived from an EMBL/GenBank/DDBJ whole genome shotgun (WGS) entry which is preliminary data.</text>
</comment>
<feature type="region of interest" description="Disordered" evidence="1">
    <location>
        <begin position="1"/>
        <end position="25"/>
    </location>
</feature>
<dbReference type="SUPFAM" id="SSF53822">
    <property type="entry name" value="Periplasmic binding protein-like I"/>
    <property type="match status" value="1"/>
</dbReference>
<dbReference type="PANTHER" id="PTHR30483">
    <property type="entry name" value="LEUCINE-SPECIFIC-BINDING PROTEIN"/>
    <property type="match status" value="1"/>
</dbReference>
<proteinExistence type="predicted"/>
<organism evidence="3 4">
    <name type="scientific">Streptomyces cavernicola</name>
    <dbReference type="NCBI Taxonomy" id="3043613"/>
    <lineage>
        <taxon>Bacteria</taxon>
        <taxon>Bacillati</taxon>
        <taxon>Actinomycetota</taxon>
        <taxon>Actinomycetes</taxon>
        <taxon>Kitasatosporales</taxon>
        <taxon>Streptomycetaceae</taxon>
        <taxon>Streptomyces</taxon>
    </lineage>
</organism>
<evidence type="ECO:0000313" key="3">
    <source>
        <dbReference type="EMBL" id="MDI3404709.1"/>
    </source>
</evidence>
<accession>A0ABT6S9U2</accession>
<keyword evidence="2" id="KW-1133">Transmembrane helix</keyword>
<dbReference type="InterPro" id="IPR051010">
    <property type="entry name" value="BCAA_transport"/>
</dbReference>
<dbReference type="InterPro" id="IPR028082">
    <property type="entry name" value="Peripla_BP_I"/>
</dbReference>
<protein>
    <submittedName>
        <fullName evidence="3">ABC transporter substrate-binding protein</fullName>
    </submittedName>
</protein>
<evidence type="ECO:0000256" key="2">
    <source>
        <dbReference type="SAM" id="Phobius"/>
    </source>
</evidence>
<dbReference type="EMBL" id="JASCIQ010000011">
    <property type="protein sequence ID" value="MDI3404709.1"/>
    <property type="molecule type" value="Genomic_DNA"/>
</dbReference>
<feature type="compositionally biased region" description="Pro residues" evidence="1">
    <location>
        <begin position="1"/>
        <end position="13"/>
    </location>
</feature>
<reference evidence="3 4" key="1">
    <citation type="submission" date="2023-05" db="EMBL/GenBank/DDBJ databases">
        <title>Draft genome sequence of Streptomyces sp. B-S-A6 isolated from a cave soil in Thailand.</title>
        <authorList>
            <person name="Chamroensaksri N."/>
            <person name="Muangham S."/>
        </authorList>
    </citation>
    <scope>NUCLEOTIDE SEQUENCE [LARGE SCALE GENOMIC DNA]</scope>
    <source>
        <strain evidence="3 4">B-S-A6</strain>
    </source>
</reference>
<dbReference type="PANTHER" id="PTHR30483:SF6">
    <property type="entry name" value="PERIPLASMIC BINDING PROTEIN OF ABC TRANSPORTER FOR NATURAL AMINO ACIDS"/>
    <property type="match status" value="1"/>
</dbReference>
<evidence type="ECO:0000313" key="4">
    <source>
        <dbReference type="Proteomes" id="UP001223978"/>
    </source>
</evidence>
<keyword evidence="2" id="KW-0472">Membrane</keyword>
<name>A0ABT6S9U2_9ACTN</name>
<dbReference type="RefSeq" id="WP_282542649.1">
    <property type="nucleotide sequence ID" value="NZ_JASCIQ010000011.1"/>
</dbReference>
<sequence>MTPPTPPTTPPTSPSGNAPVIRPPSAPRRRGLRALAVAFAVLVAAVAGYFLLIRQPECADGIAETSDGQCIGLSDGEHPFPGLADISEKIHRENQRVADEKPVTVVHMESMSGGSADRGKETTLEAVTGAHLAQRTVNQERGTLPRIRLLLANTGNGDAHADDVVTDILELRKTERLAAVVGVGQSNSRTLKAVRRLRDAGIPTVGATVAADQFVSARAGFFRVSFPASDQAQAAAAYLKKEQDAAESAARKRGEKADYDVQVVWDRKEDDGYNKALKETFEKAAKKRGVHVRPGFIPVWSDAGGGAGNALHGAADKICREGEQRPDAVYFAGRGREIRSLIEAAGEGGRSCPVTLVSGSSAVGVYFDTTGASHSEELRTLDERWAASGMKVLYTAFTHPRVAAKTYGDGANSPYPRFERDYFAVRGGTPASLADGQAMLGHDAVLAVGRAARAAYAHYPGSKDVAADVRAELGQLNNGNVVRGVTGEIAFHEQTGEPVDRPMALVRLHRPGGKDGRFAYEEALYP</sequence>
<dbReference type="Gene3D" id="3.40.50.2300">
    <property type="match status" value="2"/>
</dbReference>
<keyword evidence="4" id="KW-1185">Reference proteome</keyword>
<gene>
    <name evidence="3" type="ORF">QIS96_12875</name>
</gene>
<feature type="transmembrane region" description="Helical" evidence="2">
    <location>
        <begin position="32"/>
        <end position="52"/>
    </location>
</feature>